<keyword evidence="6" id="KW-1185">Reference proteome</keyword>
<comment type="similarity">
    <text evidence="1">Belongs to the PPR family. P subfamily.</text>
</comment>
<evidence type="ECO:0000313" key="5">
    <source>
        <dbReference type="EMBL" id="KAJ6992619.1"/>
    </source>
</evidence>
<evidence type="ECO:0000256" key="4">
    <source>
        <dbReference type="SAM" id="MobiDB-lite"/>
    </source>
</evidence>
<comment type="caution">
    <text evidence="5">The sequence shown here is derived from an EMBL/GenBank/DDBJ whole genome shotgun (WGS) entry which is preliminary data.</text>
</comment>
<dbReference type="InterPro" id="IPR011990">
    <property type="entry name" value="TPR-like_helical_dom_sf"/>
</dbReference>
<feature type="repeat" description="PPR" evidence="3">
    <location>
        <begin position="366"/>
        <end position="400"/>
    </location>
</feature>
<dbReference type="Pfam" id="PF13041">
    <property type="entry name" value="PPR_2"/>
    <property type="match status" value="3"/>
</dbReference>
<keyword evidence="2" id="KW-0677">Repeat</keyword>
<evidence type="ECO:0000256" key="3">
    <source>
        <dbReference type="PROSITE-ProRule" id="PRU00708"/>
    </source>
</evidence>
<feature type="repeat" description="PPR" evidence="3">
    <location>
        <begin position="296"/>
        <end position="330"/>
    </location>
</feature>
<evidence type="ECO:0000256" key="1">
    <source>
        <dbReference type="ARBA" id="ARBA00007626"/>
    </source>
</evidence>
<dbReference type="Gene3D" id="1.25.40.10">
    <property type="entry name" value="Tetratricopeptide repeat domain"/>
    <property type="match status" value="4"/>
</dbReference>
<dbReference type="Pfam" id="PF01535">
    <property type="entry name" value="PPR"/>
    <property type="match status" value="3"/>
</dbReference>
<feature type="repeat" description="PPR" evidence="3">
    <location>
        <begin position="226"/>
        <end position="260"/>
    </location>
</feature>
<feature type="region of interest" description="Disordered" evidence="4">
    <location>
        <begin position="17"/>
        <end position="43"/>
    </location>
</feature>
<dbReference type="AlphaFoldDB" id="A0AAD6QLW4"/>
<reference evidence="5" key="1">
    <citation type="journal article" date="2023" name="Mol. Ecol. Resour.">
        <title>Chromosome-level genome assembly of a triploid poplar Populus alba 'Berolinensis'.</title>
        <authorList>
            <person name="Chen S."/>
            <person name="Yu Y."/>
            <person name="Wang X."/>
            <person name="Wang S."/>
            <person name="Zhang T."/>
            <person name="Zhou Y."/>
            <person name="He R."/>
            <person name="Meng N."/>
            <person name="Wang Y."/>
            <person name="Liu W."/>
            <person name="Liu Z."/>
            <person name="Liu J."/>
            <person name="Guo Q."/>
            <person name="Huang H."/>
            <person name="Sederoff R.R."/>
            <person name="Wang G."/>
            <person name="Qu G."/>
            <person name="Chen S."/>
        </authorList>
    </citation>
    <scope>NUCLEOTIDE SEQUENCE</scope>
    <source>
        <strain evidence="5">SC-2020</strain>
    </source>
</reference>
<proteinExistence type="inferred from homology"/>
<dbReference type="InterPro" id="IPR002885">
    <property type="entry name" value="PPR_rpt"/>
</dbReference>
<name>A0AAD6QLW4_9ROSI</name>
<feature type="repeat" description="PPR" evidence="3">
    <location>
        <begin position="191"/>
        <end position="225"/>
    </location>
</feature>
<feature type="compositionally biased region" description="Pro residues" evidence="4">
    <location>
        <begin position="21"/>
        <end position="38"/>
    </location>
</feature>
<sequence>MSFKKKKFTLPPIIKALDKLPSPPPQPPLPPLPKPPPTTHLAPLPTLTLTPTSNHTNLLHFLNSHLTKIQPLTPQNLLHFFKTKLHHHPHFSHYDFHIFNWVSTIDSFSHDHQTFEWMARTLAITNRLVELALLLQFMSSNPCPCSEGIFSCPRIEPIFQFCINAYCKARKLDDALLAFECMRKLIDGRPSVVVYNILINGCVKCGEHDRAIGVYDRMLKDRVKPDVFTFNILISSYCRNYMFELALELFREMKEKGCSPNVVSFNTLIKGFFRERKFEEGVKMVYEMIDLGCEISSVTFEILVDGLCKEGQASEACGLLIDFTRKGVLPRKFDSFGLVDMLCKKRMANRALEVLNELWRNGNIPSMISCTTLIEGLRKSGRREEAFGLMERMLKENIVPDIMTFNCLLHDLCNEGRTVDGNKLRLLASRKGLVVDEMTYDILVSGCTREGKRKEGEALVDEMLDKEFIPDLATYNRFIDGLSKTRSSAQYRNAFFQEMYLVVIIFMRQRGRRWGEEMVNPFTGPDSTASHFFIAAKKFLLDGKRVTFGKRNNALLVLLCFCINRSQYDDDDDYINLCHKADIVLSIRIQQISWLPQVLLSFTVPSRLYILLVQGFLLADFALENINIYKAAKFLERQARKT</sequence>
<dbReference type="EMBL" id="JAQIZT010000006">
    <property type="protein sequence ID" value="KAJ6992619.1"/>
    <property type="molecule type" value="Genomic_DNA"/>
</dbReference>
<evidence type="ECO:0008006" key="7">
    <source>
        <dbReference type="Google" id="ProtNLM"/>
    </source>
</evidence>
<dbReference type="PANTHER" id="PTHR47936">
    <property type="entry name" value="PPR_LONG DOMAIN-CONTAINING PROTEIN"/>
    <property type="match status" value="1"/>
</dbReference>
<evidence type="ECO:0000256" key="2">
    <source>
        <dbReference type="ARBA" id="ARBA00022737"/>
    </source>
</evidence>
<feature type="repeat" description="PPR" evidence="3">
    <location>
        <begin position="261"/>
        <end position="295"/>
    </location>
</feature>
<accession>A0AAD6QLW4</accession>
<feature type="repeat" description="PPR" evidence="3">
    <location>
        <begin position="436"/>
        <end position="470"/>
    </location>
</feature>
<dbReference type="PANTHER" id="PTHR47936:SF1">
    <property type="entry name" value="PENTATRICOPEPTIDE REPEAT-CONTAINING PROTEIN GUN1, CHLOROPLASTIC"/>
    <property type="match status" value="1"/>
</dbReference>
<dbReference type="Pfam" id="PF12854">
    <property type="entry name" value="PPR_1"/>
    <property type="match status" value="1"/>
</dbReference>
<gene>
    <name evidence="5" type="ORF">NC653_015881</name>
</gene>
<dbReference type="PROSITE" id="PS51375">
    <property type="entry name" value="PPR"/>
    <property type="match status" value="6"/>
</dbReference>
<organism evidence="5 6">
    <name type="scientific">Populus alba x Populus x berolinensis</name>
    <dbReference type="NCBI Taxonomy" id="444605"/>
    <lineage>
        <taxon>Eukaryota</taxon>
        <taxon>Viridiplantae</taxon>
        <taxon>Streptophyta</taxon>
        <taxon>Embryophyta</taxon>
        <taxon>Tracheophyta</taxon>
        <taxon>Spermatophyta</taxon>
        <taxon>Magnoliopsida</taxon>
        <taxon>eudicotyledons</taxon>
        <taxon>Gunneridae</taxon>
        <taxon>Pentapetalae</taxon>
        <taxon>rosids</taxon>
        <taxon>fabids</taxon>
        <taxon>Malpighiales</taxon>
        <taxon>Salicaceae</taxon>
        <taxon>Saliceae</taxon>
        <taxon>Populus</taxon>
    </lineage>
</organism>
<dbReference type="Proteomes" id="UP001164929">
    <property type="component" value="Chromosome 6"/>
</dbReference>
<dbReference type="NCBIfam" id="TIGR00756">
    <property type="entry name" value="PPR"/>
    <property type="match status" value="5"/>
</dbReference>
<evidence type="ECO:0000313" key="6">
    <source>
        <dbReference type="Proteomes" id="UP001164929"/>
    </source>
</evidence>
<protein>
    <recommendedName>
        <fullName evidence="7">Pentatricopeptide repeat-containing protein</fullName>
    </recommendedName>
</protein>